<feature type="transmembrane region" description="Helical" evidence="8">
    <location>
        <begin position="509"/>
        <end position="530"/>
    </location>
</feature>
<keyword evidence="3 8" id="KW-0812">Transmembrane</keyword>
<feature type="transmembrane region" description="Helical" evidence="8">
    <location>
        <begin position="312"/>
        <end position="338"/>
    </location>
</feature>
<evidence type="ECO:0000313" key="11">
    <source>
        <dbReference type="EMBL" id="RVT51654.1"/>
    </source>
</evidence>
<evidence type="ECO:0000256" key="3">
    <source>
        <dbReference type="ARBA" id="ARBA00022692"/>
    </source>
</evidence>
<keyword evidence="7" id="KW-0676">Redox-active center</keyword>
<dbReference type="PANTHER" id="PTHR32234:SF3">
    <property type="entry name" value="SUPPRESSION OF COPPER SENSITIVITY PROTEIN"/>
    <property type="match status" value="1"/>
</dbReference>
<accession>A0A3S3SCQ0</accession>
<proteinExistence type="predicted"/>
<dbReference type="AlphaFoldDB" id="A0A3S3SCQ0"/>
<feature type="chain" id="PRO_5018675373" evidence="9">
    <location>
        <begin position="25"/>
        <end position="715"/>
    </location>
</feature>
<dbReference type="InterPro" id="IPR035671">
    <property type="entry name" value="DsbD_gamma"/>
</dbReference>
<feature type="signal peptide" evidence="9">
    <location>
        <begin position="1"/>
        <end position="24"/>
    </location>
</feature>
<dbReference type="OrthoDB" id="9811036at2"/>
<comment type="caution">
    <text evidence="11">The sequence shown here is derived from an EMBL/GenBank/DDBJ whole genome shotgun (WGS) entry which is preliminary data.</text>
</comment>
<feature type="transmembrane region" description="Helical" evidence="8">
    <location>
        <begin position="536"/>
        <end position="556"/>
    </location>
</feature>
<keyword evidence="12" id="KW-1185">Reference proteome</keyword>
<evidence type="ECO:0000259" key="10">
    <source>
        <dbReference type="PROSITE" id="PS51352"/>
    </source>
</evidence>
<keyword evidence="6 8" id="KW-0472">Membrane</keyword>
<dbReference type="Pfam" id="PF02683">
    <property type="entry name" value="DsbD_TM"/>
    <property type="match status" value="1"/>
</dbReference>
<feature type="transmembrane region" description="Helical" evidence="8">
    <location>
        <begin position="474"/>
        <end position="497"/>
    </location>
</feature>
<dbReference type="PROSITE" id="PS00194">
    <property type="entry name" value="THIOREDOXIN_1"/>
    <property type="match status" value="1"/>
</dbReference>
<dbReference type="RefSeq" id="WP_128198655.1">
    <property type="nucleotide sequence ID" value="NZ_SACT01000003.1"/>
</dbReference>
<dbReference type="InterPro" id="IPR017937">
    <property type="entry name" value="Thioredoxin_CS"/>
</dbReference>
<sequence>MRLPLRLAALLSLCVPLLTPATVAAQGAVVTTPQVRAELVAHAPEGVGHGKPMQLALRIAHQPHWHTYWKNPGDSGLPTNLTWTLPDGAQAGDVQWPTPKKLPLGPLVNFGYEDVLLLPVALQLPADFKASAVDVKLAAEWLVCKDVCIPESGEFSLSLPTGAPAVAHADDFANLRDTLPVAVPGAQGRAEVRSDASGQTLVVTVDGLPTGWQGREVAFFPETVGVILNAAKPVERWEGARWTAEVPLDPQRSDSPELIPAVLVARGELAGAQVAVAVTGPWPAVGATPTSSAAHADAADAMPASPPATSPLGLPLAIAFALVGGLLLNLMPCVFPVLSLKVLGFTHHAHDRRRLLAGGLAYTGGVVLSFVALAALLIALRAGGEQLGWGFQLQSPPVVAVLAALFTLIGLNLLGVFEVGSVLPDSVATAQARHPLVDSALTGVLAVAVAAPCTAPFMGASLGFALTLPAAQALVVFAALGLGMALPYLAASAFPAVARLLPRPGAWMATFKTLMAFPMFGTVVWLVWVLGHQTGIDGAAALLGTLVALAFLAWALGSPTNSARVKRVWGTVGVLLLGLTLAWAGPALRQEAVAANATGTVADGWEAWSPERVAEAHAQGQAVFVDFTAAWCVTCQYNKRTTLADAAVKAAFADKGVRLMRADWTRRDATITAELTRLGRSGVPVYALYRPGNPAPQLLSEILSVGEVTGALATL</sequence>
<keyword evidence="5 8" id="KW-1133">Transmembrane helix</keyword>
<dbReference type="InterPro" id="IPR003834">
    <property type="entry name" value="Cyt_c_assmbl_TM_dom"/>
</dbReference>
<feature type="transmembrane region" description="Helical" evidence="8">
    <location>
        <begin position="444"/>
        <end position="468"/>
    </location>
</feature>
<evidence type="ECO:0000256" key="2">
    <source>
        <dbReference type="ARBA" id="ARBA00022475"/>
    </source>
</evidence>
<feature type="transmembrane region" description="Helical" evidence="8">
    <location>
        <begin position="359"/>
        <end position="380"/>
    </location>
</feature>
<keyword evidence="2" id="KW-1003">Cell membrane</keyword>
<dbReference type="InterPro" id="IPR028250">
    <property type="entry name" value="DsbDN"/>
</dbReference>
<dbReference type="InterPro" id="IPR036249">
    <property type="entry name" value="Thioredoxin-like_sf"/>
</dbReference>
<dbReference type="GO" id="GO:0005886">
    <property type="term" value="C:plasma membrane"/>
    <property type="evidence" value="ECO:0007669"/>
    <property type="project" value="UniProtKB-SubCell"/>
</dbReference>
<evidence type="ECO:0000256" key="7">
    <source>
        <dbReference type="ARBA" id="ARBA00023284"/>
    </source>
</evidence>
<keyword evidence="9" id="KW-0732">Signal</keyword>
<dbReference type="CDD" id="cd02953">
    <property type="entry name" value="DsbDgamma"/>
    <property type="match status" value="1"/>
</dbReference>
<dbReference type="Gene3D" id="3.40.30.10">
    <property type="entry name" value="Glutaredoxin"/>
    <property type="match status" value="1"/>
</dbReference>
<dbReference type="EMBL" id="SACT01000003">
    <property type="protein sequence ID" value="RVT51654.1"/>
    <property type="molecule type" value="Genomic_DNA"/>
</dbReference>
<evidence type="ECO:0000313" key="12">
    <source>
        <dbReference type="Proteomes" id="UP000288178"/>
    </source>
</evidence>
<gene>
    <name evidence="11" type="ORF">ENE75_12630</name>
</gene>
<feature type="transmembrane region" description="Helical" evidence="8">
    <location>
        <begin position="400"/>
        <end position="423"/>
    </location>
</feature>
<evidence type="ECO:0000256" key="4">
    <source>
        <dbReference type="ARBA" id="ARBA00022748"/>
    </source>
</evidence>
<dbReference type="Proteomes" id="UP000288178">
    <property type="component" value="Unassembled WGS sequence"/>
</dbReference>
<feature type="domain" description="Thioredoxin" evidence="10">
    <location>
        <begin position="579"/>
        <end position="715"/>
    </location>
</feature>
<dbReference type="GO" id="GO:0017004">
    <property type="term" value="P:cytochrome complex assembly"/>
    <property type="evidence" value="ECO:0007669"/>
    <property type="project" value="UniProtKB-KW"/>
</dbReference>
<dbReference type="PROSITE" id="PS51352">
    <property type="entry name" value="THIOREDOXIN_2"/>
    <property type="match status" value="1"/>
</dbReference>
<organism evidence="11 12">
    <name type="scientific">Rubrivivax albus</name>
    <dbReference type="NCBI Taxonomy" id="2499835"/>
    <lineage>
        <taxon>Bacteria</taxon>
        <taxon>Pseudomonadati</taxon>
        <taxon>Pseudomonadota</taxon>
        <taxon>Betaproteobacteria</taxon>
        <taxon>Burkholderiales</taxon>
        <taxon>Sphaerotilaceae</taxon>
        <taxon>Rubrivivax</taxon>
    </lineage>
</organism>
<evidence type="ECO:0000256" key="9">
    <source>
        <dbReference type="SAM" id="SignalP"/>
    </source>
</evidence>
<evidence type="ECO:0000256" key="5">
    <source>
        <dbReference type="ARBA" id="ARBA00022989"/>
    </source>
</evidence>
<dbReference type="InterPro" id="IPR013766">
    <property type="entry name" value="Thioredoxin_domain"/>
</dbReference>
<dbReference type="SUPFAM" id="SSF52833">
    <property type="entry name" value="Thioredoxin-like"/>
    <property type="match status" value="1"/>
</dbReference>
<keyword evidence="4" id="KW-0201">Cytochrome c-type biogenesis</keyword>
<dbReference type="Pfam" id="PF13899">
    <property type="entry name" value="Thioredoxin_7"/>
    <property type="match status" value="1"/>
</dbReference>
<name>A0A3S3SCQ0_9BURK</name>
<evidence type="ECO:0000256" key="8">
    <source>
        <dbReference type="SAM" id="Phobius"/>
    </source>
</evidence>
<dbReference type="Pfam" id="PF11412">
    <property type="entry name" value="DsbD_N"/>
    <property type="match status" value="1"/>
</dbReference>
<evidence type="ECO:0000256" key="1">
    <source>
        <dbReference type="ARBA" id="ARBA00004651"/>
    </source>
</evidence>
<dbReference type="GO" id="GO:0045454">
    <property type="term" value="P:cell redox homeostasis"/>
    <property type="evidence" value="ECO:0007669"/>
    <property type="project" value="TreeGrafter"/>
</dbReference>
<feature type="transmembrane region" description="Helical" evidence="8">
    <location>
        <begin position="568"/>
        <end position="588"/>
    </location>
</feature>
<evidence type="ECO:0000256" key="6">
    <source>
        <dbReference type="ARBA" id="ARBA00023136"/>
    </source>
</evidence>
<reference evidence="11 12" key="1">
    <citation type="submission" date="2019-01" db="EMBL/GenBank/DDBJ databases">
        <authorList>
            <person name="Chen W.-M."/>
        </authorList>
    </citation>
    <scope>NUCLEOTIDE SEQUENCE [LARGE SCALE GENOMIC DNA]</scope>
    <source>
        <strain evidence="11 12">ICH-3</strain>
    </source>
</reference>
<comment type="subcellular location">
    <subcellularLocation>
        <location evidence="1">Cell membrane</location>
        <topology evidence="1">Multi-pass membrane protein</topology>
    </subcellularLocation>
</comment>
<dbReference type="PANTHER" id="PTHR32234">
    <property type="entry name" value="THIOL:DISULFIDE INTERCHANGE PROTEIN DSBD"/>
    <property type="match status" value="1"/>
</dbReference>
<dbReference type="GO" id="GO:0015035">
    <property type="term" value="F:protein-disulfide reductase activity"/>
    <property type="evidence" value="ECO:0007669"/>
    <property type="project" value="TreeGrafter"/>
</dbReference>
<protein>
    <submittedName>
        <fullName evidence="11">Protein-disulfide reductase</fullName>
    </submittedName>
</protein>